<dbReference type="SUPFAM" id="SSF46785">
    <property type="entry name" value="Winged helix' DNA-binding domain"/>
    <property type="match status" value="1"/>
</dbReference>
<keyword evidence="3" id="KW-0804">Transcription</keyword>
<dbReference type="CDD" id="cd07377">
    <property type="entry name" value="WHTH_GntR"/>
    <property type="match status" value="1"/>
</dbReference>
<reference evidence="5" key="1">
    <citation type="submission" date="2022-08" db="EMBL/GenBank/DDBJ databases">
        <title>Catabolic pathway analysis in culturable SAR92 clade bacteria reveals their overlooked roles in DMSP degradation in coastal seas.</title>
        <authorList>
            <person name="He X."/>
            <person name="Zhang X."/>
            <person name="Zhang Y."/>
        </authorList>
    </citation>
    <scope>NUCLEOTIDE SEQUENCE</scope>
    <source>
        <strain evidence="5">H455</strain>
    </source>
</reference>
<dbReference type="Proteomes" id="UP001059934">
    <property type="component" value="Chromosome"/>
</dbReference>
<dbReference type="SMART" id="SM00866">
    <property type="entry name" value="UTRA"/>
    <property type="match status" value="1"/>
</dbReference>
<dbReference type="SMART" id="SM00345">
    <property type="entry name" value="HTH_GNTR"/>
    <property type="match status" value="1"/>
</dbReference>
<dbReference type="PANTHER" id="PTHR44846">
    <property type="entry name" value="MANNOSYL-D-GLYCERATE TRANSPORT/METABOLISM SYSTEM REPRESSOR MNGR-RELATED"/>
    <property type="match status" value="1"/>
</dbReference>
<dbReference type="PROSITE" id="PS50949">
    <property type="entry name" value="HTH_GNTR"/>
    <property type="match status" value="1"/>
</dbReference>
<keyword evidence="1" id="KW-0805">Transcription regulation</keyword>
<dbReference type="Pfam" id="PF00392">
    <property type="entry name" value="GntR"/>
    <property type="match status" value="1"/>
</dbReference>
<keyword evidence="2" id="KW-0238">DNA-binding</keyword>
<dbReference type="InterPro" id="IPR036388">
    <property type="entry name" value="WH-like_DNA-bd_sf"/>
</dbReference>
<keyword evidence="6" id="KW-1185">Reference proteome</keyword>
<evidence type="ECO:0000256" key="2">
    <source>
        <dbReference type="ARBA" id="ARBA00023125"/>
    </source>
</evidence>
<organism evidence="5 6">
    <name type="scientific">SAR92 clade bacterium H455</name>
    <dbReference type="NCBI Taxonomy" id="2974818"/>
    <lineage>
        <taxon>Bacteria</taxon>
        <taxon>Pseudomonadati</taxon>
        <taxon>Pseudomonadota</taxon>
        <taxon>Gammaproteobacteria</taxon>
        <taxon>Cellvibrionales</taxon>
        <taxon>Porticoccaceae</taxon>
        <taxon>SAR92 clade</taxon>
    </lineage>
</organism>
<dbReference type="EMBL" id="CP103416">
    <property type="protein sequence ID" value="UVW33765.1"/>
    <property type="molecule type" value="Genomic_DNA"/>
</dbReference>
<feature type="domain" description="HTH gntR-type" evidence="4">
    <location>
        <begin position="24"/>
        <end position="92"/>
    </location>
</feature>
<evidence type="ECO:0000313" key="6">
    <source>
        <dbReference type="Proteomes" id="UP001059934"/>
    </source>
</evidence>
<gene>
    <name evidence="5" type="ORF">NYF23_06850</name>
</gene>
<dbReference type="SUPFAM" id="SSF64288">
    <property type="entry name" value="Chorismate lyase-like"/>
    <property type="match status" value="1"/>
</dbReference>
<evidence type="ECO:0000256" key="1">
    <source>
        <dbReference type="ARBA" id="ARBA00023015"/>
    </source>
</evidence>
<evidence type="ECO:0000256" key="3">
    <source>
        <dbReference type="ARBA" id="ARBA00023163"/>
    </source>
</evidence>
<dbReference type="InterPro" id="IPR036390">
    <property type="entry name" value="WH_DNA-bd_sf"/>
</dbReference>
<dbReference type="InterPro" id="IPR028978">
    <property type="entry name" value="Chorismate_lyase_/UTRA_dom_sf"/>
</dbReference>
<protein>
    <submittedName>
        <fullName evidence="5">GntR family transcriptional regulator</fullName>
    </submittedName>
</protein>
<dbReference type="InterPro" id="IPR000524">
    <property type="entry name" value="Tscrpt_reg_HTH_GntR"/>
</dbReference>
<name>A0ABY5TK71_9GAMM</name>
<dbReference type="Gene3D" id="3.40.1410.10">
    <property type="entry name" value="Chorismate lyase-like"/>
    <property type="match status" value="1"/>
</dbReference>
<dbReference type="Pfam" id="PF07702">
    <property type="entry name" value="UTRA"/>
    <property type="match status" value="1"/>
</dbReference>
<evidence type="ECO:0000259" key="4">
    <source>
        <dbReference type="PROSITE" id="PS50949"/>
    </source>
</evidence>
<dbReference type="InterPro" id="IPR050679">
    <property type="entry name" value="Bact_HTH_transcr_reg"/>
</dbReference>
<evidence type="ECO:0000313" key="5">
    <source>
        <dbReference type="EMBL" id="UVW33765.1"/>
    </source>
</evidence>
<accession>A0ABY5TK71</accession>
<dbReference type="InterPro" id="IPR011663">
    <property type="entry name" value="UTRA"/>
</dbReference>
<proteinExistence type="predicted"/>
<dbReference type="Gene3D" id="1.10.10.10">
    <property type="entry name" value="Winged helix-like DNA-binding domain superfamily/Winged helix DNA-binding domain"/>
    <property type="match status" value="1"/>
</dbReference>
<dbReference type="PRINTS" id="PR00035">
    <property type="entry name" value="HTHGNTR"/>
</dbReference>
<dbReference type="PANTHER" id="PTHR44846:SF1">
    <property type="entry name" value="MANNOSYL-D-GLYCERATE TRANSPORT_METABOLISM SYSTEM REPRESSOR MNGR-RELATED"/>
    <property type="match status" value="1"/>
</dbReference>
<sequence>MSTSPSATLFTRNLRRHVSADLPAPLYHQLYSLIKTYIIDGSLHFGDKLPSELELADLFDVSRITAKRAVNELAAEQLVERARGKGTHVIYKYSPKPVKAPMVGVLQEIESIAESSTAAVLECAMAKPPQSIAADFGLKRGDTLFHLTRIRERGGGVFAYLDSWTAGINAPANSDIFIHQSRHHYYRDNGIHISHITQVVGAIAASPMIAKHLDIAVGAPLLSLIRRSFRQNGDQEELVDYIKVLYNPELFQYQMEHKLE</sequence>